<evidence type="ECO:0000313" key="1">
    <source>
        <dbReference type="EMBL" id="QDU81374.1"/>
    </source>
</evidence>
<dbReference type="Proteomes" id="UP000317178">
    <property type="component" value="Chromosome"/>
</dbReference>
<dbReference type="AlphaFoldDB" id="A0A518CQ97"/>
<proteinExistence type="predicted"/>
<organism evidence="1 2">
    <name type="scientific">Polystyrenella longa</name>
    <dbReference type="NCBI Taxonomy" id="2528007"/>
    <lineage>
        <taxon>Bacteria</taxon>
        <taxon>Pseudomonadati</taxon>
        <taxon>Planctomycetota</taxon>
        <taxon>Planctomycetia</taxon>
        <taxon>Planctomycetales</taxon>
        <taxon>Planctomycetaceae</taxon>
        <taxon>Polystyrenella</taxon>
    </lineage>
</organism>
<keyword evidence="2" id="KW-1185">Reference proteome</keyword>
<protein>
    <submittedName>
        <fullName evidence="1">Uncharacterized protein</fullName>
    </submittedName>
</protein>
<dbReference type="EMBL" id="CP036281">
    <property type="protein sequence ID" value="QDU81374.1"/>
    <property type="molecule type" value="Genomic_DNA"/>
</dbReference>
<evidence type="ECO:0000313" key="2">
    <source>
        <dbReference type="Proteomes" id="UP000317178"/>
    </source>
</evidence>
<reference evidence="1 2" key="1">
    <citation type="submission" date="2019-02" db="EMBL/GenBank/DDBJ databases">
        <title>Deep-cultivation of Planctomycetes and their phenomic and genomic characterization uncovers novel biology.</title>
        <authorList>
            <person name="Wiegand S."/>
            <person name="Jogler M."/>
            <person name="Boedeker C."/>
            <person name="Pinto D."/>
            <person name="Vollmers J."/>
            <person name="Rivas-Marin E."/>
            <person name="Kohn T."/>
            <person name="Peeters S.H."/>
            <person name="Heuer A."/>
            <person name="Rast P."/>
            <person name="Oberbeckmann S."/>
            <person name="Bunk B."/>
            <person name="Jeske O."/>
            <person name="Meyerdierks A."/>
            <person name="Storesund J.E."/>
            <person name="Kallscheuer N."/>
            <person name="Luecker S."/>
            <person name="Lage O.M."/>
            <person name="Pohl T."/>
            <person name="Merkel B.J."/>
            <person name="Hornburger P."/>
            <person name="Mueller R.-W."/>
            <person name="Bruemmer F."/>
            <person name="Labrenz M."/>
            <person name="Spormann A.M."/>
            <person name="Op den Camp H."/>
            <person name="Overmann J."/>
            <person name="Amann R."/>
            <person name="Jetten M.S.M."/>
            <person name="Mascher T."/>
            <person name="Medema M.H."/>
            <person name="Devos D.P."/>
            <person name="Kaster A.-K."/>
            <person name="Ovreas L."/>
            <person name="Rohde M."/>
            <person name="Galperin M.Y."/>
            <person name="Jogler C."/>
        </authorList>
    </citation>
    <scope>NUCLEOTIDE SEQUENCE [LARGE SCALE GENOMIC DNA]</scope>
    <source>
        <strain evidence="1 2">Pla110</strain>
    </source>
</reference>
<gene>
    <name evidence="1" type="ORF">Pla110_31150</name>
</gene>
<sequence>MVFSFVSAIPSTQLQSLISQFTGESDTRLPVTGIMKSRAAGGEQQVKLQIRFQSLSLSPALTFLRGSLIRQIHLNPALINGPEDAGDIQSMSFL</sequence>
<name>A0A518CQ97_9PLAN</name>
<dbReference type="KEGG" id="plon:Pla110_31150"/>
<accession>A0A518CQ97</accession>